<dbReference type="PANTHER" id="PTHR12534">
    <property type="entry name" value="30S RIBOSOMAL PROTEIN S2 PROKARYOTIC AND ORGANELLAR"/>
    <property type="match status" value="1"/>
</dbReference>
<dbReference type="CDD" id="cd01425">
    <property type="entry name" value="RPS2"/>
    <property type="match status" value="1"/>
</dbReference>
<dbReference type="HAMAP" id="MF_00291_B">
    <property type="entry name" value="Ribosomal_uS2_B"/>
    <property type="match status" value="1"/>
</dbReference>
<organism evidence="6 7">
    <name type="scientific">Candidatus Roizmanbacteria bacterium RIFCSPHIGHO2_02_FULL_40_9</name>
    <dbReference type="NCBI Taxonomy" id="1802042"/>
    <lineage>
        <taxon>Bacteria</taxon>
        <taxon>Candidatus Roizmaniibacteriota</taxon>
    </lineage>
</organism>
<dbReference type="EMBL" id="MFZS01000031">
    <property type="protein sequence ID" value="OGK28715.1"/>
    <property type="molecule type" value="Genomic_DNA"/>
</dbReference>
<keyword evidence="2 5" id="KW-0689">Ribosomal protein</keyword>
<dbReference type="InterPro" id="IPR001865">
    <property type="entry name" value="Ribosomal_uS2"/>
</dbReference>
<comment type="caution">
    <text evidence="6">The sequence shown here is derived from an EMBL/GenBank/DDBJ whole genome shotgun (WGS) entry which is preliminary data.</text>
</comment>
<dbReference type="Gene3D" id="3.40.50.10490">
    <property type="entry name" value="Glucose-6-phosphate isomerase like protein, domain 1"/>
    <property type="match status" value="1"/>
</dbReference>
<proteinExistence type="inferred from homology"/>
<reference evidence="6 7" key="1">
    <citation type="journal article" date="2016" name="Nat. Commun.">
        <title>Thousands of microbial genomes shed light on interconnected biogeochemical processes in an aquifer system.</title>
        <authorList>
            <person name="Anantharaman K."/>
            <person name="Brown C.T."/>
            <person name="Hug L.A."/>
            <person name="Sharon I."/>
            <person name="Castelle C.J."/>
            <person name="Probst A.J."/>
            <person name="Thomas B.C."/>
            <person name="Singh A."/>
            <person name="Wilkins M.J."/>
            <person name="Karaoz U."/>
            <person name="Brodie E.L."/>
            <person name="Williams K.H."/>
            <person name="Hubbard S.S."/>
            <person name="Banfield J.F."/>
        </authorList>
    </citation>
    <scope>NUCLEOTIDE SEQUENCE [LARGE SCALE GENOMIC DNA]</scope>
</reference>
<accession>A0A1F7HCD8</accession>
<dbReference type="PRINTS" id="PR00395">
    <property type="entry name" value="RIBOSOMALS2"/>
</dbReference>
<dbReference type="NCBIfam" id="TIGR01011">
    <property type="entry name" value="rpsB_bact"/>
    <property type="match status" value="1"/>
</dbReference>
<evidence type="ECO:0000256" key="2">
    <source>
        <dbReference type="ARBA" id="ARBA00022980"/>
    </source>
</evidence>
<dbReference type="InterPro" id="IPR005706">
    <property type="entry name" value="Ribosomal_uS2_bac/mit/plastid"/>
</dbReference>
<gene>
    <name evidence="5" type="primary">rpsB</name>
    <name evidence="6" type="ORF">A3D06_01420</name>
</gene>
<dbReference type="SUPFAM" id="SSF52313">
    <property type="entry name" value="Ribosomal protein S2"/>
    <property type="match status" value="1"/>
</dbReference>
<dbReference type="GO" id="GO:0006412">
    <property type="term" value="P:translation"/>
    <property type="evidence" value="ECO:0007669"/>
    <property type="project" value="UniProtKB-UniRule"/>
</dbReference>
<dbReference type="InterPro" id="IPR023591">
    <property type="entry name" value="Ribosomal_uS2_flav_dom_sf"/>
</dbReference>
<dbReference type="Gene3D" id="1.10.287.610">
    <property type="entry name" value="Helix hairpin bin"/>
    <property type="match status" value="1"/>
</dbReference>
<name>A0A1F7HCD8_9BACT</name>
<evidence type="ECO:0000256" key="5">
    <source>
        <dbReference type="HAMAP-Rule" id="MF_00291"/>
    </source>
</evidence>
<dbReference type="PANTHER" id="PTHR12534:SF0">
    <property type="entry name" value="SMALL RIBOSOMAL SUBUNIT PROTEIN US2M"/>
    <property type="match status" value="1"/>
</dbReference>
<evidence type="ECO:0000256" key="4">
    <source>
        <dbReference type="ARBA" id="ARBA00035256"/>
    </source>
</evidence>
<evidence type="ECO:0000256" key="1">
    <source>
        <dbReference type="ARBA" id="ARBA00006242"/>
    </source>
</evidence>
<sequence length="273" mass="30901">MEKSDPAVLLSYGLHLGHTKQKLHPKAKKYVYKIEKGIAIIDLFQSASFFDKAKEHLSELGKQGKIVLFVATKKSAKDTVRELCKENNIPYMTSKWVGGFLTNINEIFKNIKKMNQMREDRDSGVWDKLPKHERVALSKKLNRIASIYVGVEHLDKLPDALFIIDIKKESNALKEALQTGIETIAVVDTNVNPDDVNYPIPANDDAVLSVKYIAEQAVKAYMTNFTPQSEKVNEATASIADMKNEEKIEAETKKIKETPTKEKVIKKKKVQKK</sequence>
<keyword evidence="3 5" id="KW-0687">Ribonucleoprotein</keyword>
<evidence type="ECO:0000313" key="7">
    <source>
        <dbReference type="Proteomes" id="UP000177027"/>
    </source>
</evidence>
<evidence type="ECO:0000256" key="3">
    <source>
        <dbReference type="ARBA" id="ARBA00023274"/>
    </source>
</evidence>
<dbReference type="GO" id="GO:0003735">
    <property type="term" value="F:structural constituent of ribosome"/>
    <property type="evidence" value="ECO:0007669"/>
    <property type="project" value="InterPro"/>
</dbReference>
<dbReference type="Pfam" id="PF00318">
    <property type="entry name" value="Ribosomal_S2"/>
    <property type="match status" value="1"/>
</dbReference>
<dbReference type="AlphaFoldDB" id="A0A1F7HCD8"/>
<dbReference type="GO" id="GO:0022627">
    <property type="term" value="C:cytosolic small ribosomal subunit"/>
    <property type="evidence" value="ECO:0007669"/>
    <property type="project" value="TreeGrafter"/>
</dbReference>
<comment type="similarity">
    <text evidence="1 5">Belongs to the universal ribosomal protein uS2 family.</text>
</comment>
<dbReference type="Proteomes" id="UP000177027">
    <property type="component" value="Unassembled WGS sequence"/>
</dbReference>
<evidence type="ECO:0000313" key="6">
    <source>
        <dbReference type="EMBL" id="OGK28715.1"/>
    </source>
</evidence>
<protein>
    <recommendedName>
        <fullName evidence="4 5">Small ribosomal subunit protein uS2</fullName>
    </recommendedName>
</protein>